<sequence>MNFKGKKILMFYPYGITKHYGYYIQKELESRGAIVYAFDERPSQSSMTKIIIRLMKKKLPQIFISYLKKVIGQVDTDSIDYLIVLRGEAFTPMSLTYLRKKLPKAYFILYLWDILKATNVSECFNYFDKVLSFDEEDAKSHFGVHFRPTFFLPIFETISLQKGTKYDISYVATMDRVRYPILCSIKNNIYNDCKLNMHLYVVSKILYYRNKFISFGKFGKQIKPQYNALNLSQIAELTKQSRCVLDISYPDQVGLSMRVYEALAAHRKYITTNEYVKKCDFYCPENILVINRDNPYIPQEFVESKYVEIPKEILQKYSLKQWVDDVFYQTDSKI</sequence>
<reference evidence="1" key="1">
    <citation type="submission" date="2020-08" db="EMBL/GenBank/DDBJ databases">
        <title>Genome public.</title>
        <authorList>
            <person name="Liu C."/>
            <person name="Sun Q."/>
        </authorList>
    </citation>
    <scope>NUCLEOTIDE SEQUENCE</scope>
    <source>
        <strain evidence="1">N12</strain>
    </source>
</reference>
<keyword evidence="2" id="KW-1185">Reference proteome</keyword>
<gene>
    <name evidence="1" type="ORF">H8744_00520</name>
</gene>
<dbReference type="Proteomes" id="UP000651085">
    <property type="component" value="Unassembled WGS sequence"/>
</dbReference>
<name>A0A926F0D9_9BACT</name>
<proteinExistence type="predicted"/>
<accession>A0A926F0D9</accession>
<dbReference type="RefSeq" id="WP_262432965.1">
    <property type="nucleotide sequence ID" value="NZ_JACRTF010000001.1"/>
</dbReference>
<dbReference type="AlphaFoldDB" id="A0A926F0D9"/>
<protein>
    <submittedName>
        <fullName evidence="1">LPS biosynthesis protein</fullName>
    </submittedName>
</protein>
<evidence type="ECO:0000313" key="2">
    <source>
        <dbReference type="Proteomes" id="UP000651085"/>
    </source>
</evidence>
<organism evidence="1 2">
    <name type="scientific">Jilunia laotingensis</name>
    <dbReference type="NCBI Taxonomy" id="2763675"/>
    <lineage>
        <taxon>Bacteria</taxon>
        <taxon>Pseudomonadati</taxon>
        <taxon>Bacteroidota</taxon>
        <taxon>Bacteroidia</taxon>
        <taxon>Bacteroidales</taxon>
        <taxon>Bacteroidaceae</taxon>
        <taxon>Jilunia</taxon>
    </lineage>
</organism>
<comment type="caution">
    <text evidence="1">The sequence shown here is derived from an EMBL/GenBank/DDBJ whole genome shotgun (WGS) entry which is preliminary data.</text>
</comment>
<dbReference type="EMBL" id="JACRTF010000001">
    <property type="protein sequence ID" value="MBC8591743.1"/>
    <property type="molecule type" value="Genomic_DNA"/>
</dbReference>
<evidence type="ECO:0000313" key="1">
    <source>
        <dbReference type="EMBL" id="MBC8591743.1"/>
    </source>
</evidence>